<feature type="compositionally biased region" description="Low complexity" evidence="6">
    <location>
        <begin position="392"/>
        <end position="403"/>
    </location>
</feature>
<gene>
    <name evidence="7" type="primary">RPC34</name>
    <name evidence="7" type="ORF">OC842_000479</name>
</gene>
<dbReference type="EMBL" id="JAPDMQ010000013">
    <property type="protein sequence ID" value="KAK0540450.1"/>
    <property type="molecule type" value="Genomic_DNA"/>
</dbReference>
<reference evidence="7" key="1">
    <citation type="journal article" date="2023" name="PhytoFront">
        <title>Draft Genome Resources of Seven Strains of Tilletia horrida, Causal Agent of Kernel Smut of Rice.</title>
        <authorList>
            <person name="Khanal S."/>
            <person name="Antony Babu S."/>
            <person name="Zhou X.G."/>
        </authorList>
    </citation>
    <scope>NUCLEOTIDE SEQUENCE</scope>
    <source>
        <strain evidence="7">TX3</strain>
    </source>
</reference>
<comment type="caution">
    <text evidence="7">The sequence shown here is derived from an EMBL/GenBank/DDBJ whole genome shotgun (WGS) entry which is preliminary data.</text>
</comment>
<dbReference type="Gene3D" id="1.10.10.10">
    <property type="entry name" value="Winged helix-like DNA-binding domain superfamily/Winged helix DNA-binding domain"/>
    <property type="match status" value="1"/>
</dbReference>
<feature type="compositionally biased region" description="Low complexity" evidence="6">
    <location>
        <begin position="457"/>
        <end position="471"/>
    </location>
</feature>
<feature type="compositionally biased region" description="Acidic residues" evidence="6">
    <location>
        <begin position="485"/>
        <end position="503"/>
    </location>
</feature>
<dbReference type="Pfam" id="PF05158">
    <property type="entry name" value="RNA_pol_Rpc34"/>
    <property type="match status" value="1"/>
</dbReference>
<feature type="compositionally biased region" description="Basic and acidic residues" evidence="6">
    <location>
        <begin position="637"/>
        <end position="647"/>
    </location>
</feature>
<dbReference type="AlphaFoldDB" id="A0AAN6GJ96"/>
<accession>A0AAN6GJ96</accession>
<name>A0AAN6GJ96_9BASI</name>
<comment type="similarity">
    <text evidence="2">Belongs to the eukaryotic RPC34/RPC39 RNA polymerase subunit family.</text>
</comment>
<feature type="compositionally biased region" description="Acidic residues" evidence="6">
    <location>
        <begin position="417"/>
        <end position="432"/>
    </location>
</feature>
<protein>
    <submittedName>
        <fullName evidence="7">34-kDa subunit of RNA polymerase III (C)</fullName>
    </submittedName>
</protein>
<feature type="compositionally biased region" description="Basic residues" evidence="6">
    <location>
        <begin position="445"/>
        <end position="454"/>
    </location>
</feature>
<evidence type="ECO:0000256" key="3">
    <source>
        <dbReference type="ARBA" id="ARBA00022478"/>
    </source>
</evidence>
<feature type="compositionally biased region" description="Acidic residues" evidence="6">
    <location>
        <begin position="613"/>
        <end position="631"/>
    </location>
</feature>
<evidence type="ECO:0000256" key="5">
    <source>
        <dbReference type="ARBA" id="ARBA00023242"/>
    </source>
</evidence>
<feature type="compositionally biased region" description="Low complexity" evidence="6">
    <location>
        <begin position="433"/>
        <end position="442"/>
    </location>
</feature>
<feature type="region of interest" description="Disordered" evidence="6">
    <location>
        <begin position="291"/>
        <end position="525"/>
    </location>
</feature>
<feature type="compositionally biased region" description="Basic residues" evidence="6">
    <location>
        <begin position="472"/>
        <end position="481"/>
    </location>
</feature>
<feature type="compositionally biased region" description="Low complexity" evidence="6">
    <location>
        <begin position="1"/>
        <end position="43"/>
    </location>
</feature>
<evidence type="ECO:0000256" key="6">
    <source>
        <dbReference type="SAM" id="MobiDB-lite"/>
    </source>
</evidence>
<organism evidence="7 8">
    <name type="scientific">Tilletia horrida</name>
    <dbReference type="NCBI Taxonomy" id="155126"/>
    <lineage>
        <taxon>Eukaryota</taxon>
        <taxon>Fungi</taxon>
        <taxon>Dikarya</taxon>
        <taxon>Basidiomycota</taxon>
        <taxon>Ustilaginomycotina</taxon>
        <taxon>Exobasidiomycetes</taxon>
        <taxon>Tilletiales</taxon>
        <taxon>Tilletiaceae</taxon>
        <taxon>Tilletia</taxon>
    </lineage>
</organism>
<keyword evidence="8" id="KW-1185">Reference proteome</keyword>
<dbReference type="Proteomes" id="UP001176521">
    <property type="component" value="Unassembled WGS sequence"/>
</dbReference>
<dbReference type="GO" id="GO:0005654">
    <property type="term" value="C:nucleoplasm"/>
    <property type="evidence" value="ECO:0007669"/>
    <property type="project" value="UniProtKB-ARBA"/>
</dbReference>
<dbReference type="InterPro" id="IPR016049">
    <property type="entry name" value="RNA_pol_Rpc34-like"/>
</dbReference>
<evidence type="ECO:0000256" key="4">
    <source>
        <dbReference type="ARBA" id="ARBA00023163"/>
    </source>
</evidence>
<keyword evidence="5" id="KW-0539">Nucleus</keyword>
<proteinExistence type="inferred from homology"/>
<dbReference type="GO" id="GO:0005737">
    <property type="term" value="C:cytoplasm"/>
    <property type="evidence" value="ECO:0007669"/>
    <property type="project" value="UniProtKB-ARBA"/>
</dbReference>
<dbReference type="InterPro" id="IPR007832">
    <property type="entry name" value="RNA_pol_Rpc34"/>
</dbReference>
<dbReference type="FunFam" id="1.10.10.10:FF:000116">
    <property type="entry name" value="DNA-directed RNA polymerase III subunit RPC6"/>
    <property type="match status" value="1"/>
</dbReference>
<feature type="region of interest" description="Disordered" evidence="6">
    <location>
        <begin position="611"/>
        <end position="647"/>
    </location>
</feature>
<dbReference type="GO" id="GO:0006383">
    <property type="term" value="P:transcription by RNA polymerase III"/>
    <property type="evidence" value="ECO:0007669"/>
    <property type="project" value="InterPro"/>
</dbReference>
<dbReference type="GO" id="GO:0005666">
    <property type="term" value="C:RNA polymerase III complex"/>
    <property type="evidence" value="ECO:0007669"/>
    <property type="project" value="InterPro"/>
</dbReference>
<keyword evidence="4" id="KW-0804">Transcription</keyword>
<evidence type="ECO:0000313" key="8">
    <source>
        <dbReference type="Proteomes" id="UP001176521"/>
    </source>
</evidence>
<sequence length="647" mass="70063">MPSASGSSSSAKSKKSSSSSSASKKGSSSSSAAAAAAGTSSSKKGSKKRKLTPAEARIYEYINKNAIATQVQIDSTFPDIDLEERIQAINGLARLSLIRLQTVGGELQYEAASRQEANVMAELEGNDLLVYTHIRDAGNEGIWTKTIKLRANLHQTVVNRCLKSLEQKHLIKTVKNVKFPTRKIVMLYNLEPSSELSGGPWYSDTELDEAFIEAISNVCLRFIQQRTWPEAGRKRLLYPASHAFNLPTAQQILDHAHSTKAFGVTLSLENMNQLLDTLIYDEKIEKVPILPGQRPNLSASRRQRSSGSSSSKKKKDKKKRKRSSRDDSDSESGSGSGSEDDDEEDGGRNGGDDSDSANTMTDDDDDGKKRSNGSSSRRGRDRKDKRKHRSSSRSSSRSRSSSGSKRKRSRRSHDSDSSEDDGSDSGASEDEGSVSSSSSSASDSRRKKRKRRRHNDSSSSRSGKRSSSSSSSRKKRKRRHISSSSDDDGSSGVSSEDESESDSGSDGSRGTPASDDEDADPSYGASATDAFPFVFRALRPMHVYSPFQTDLGQGATSGEFGTGTADSSWMQTPCGVCPVFRFCQPGGPVNAEECEYYDQWIEAGLQGNKVEKMDEDEEGGQAGEGEGDDADGGAMGVKDELGEVMVH</sequence>
<feature type="compositionally biased region" description="Basic residues" evidence="6">
    <location>
        <begin position="311"/>
        <end position="323"/>
    </location>
</feature>
<evidence type="ECO:0000256" key="1">
    <source>
        <dbReference type="ARBA" id="ARBA00004123"/>
    </source>
</evidence>
<feature type="region of interest" description="Disordered" evidence="6">
    <location>
        <begin position="1"/>
        <end position="49"/>
    </location>
</feature>
<dbReference type="PANTHER" id="PTHR12780">
    <property type="entry name" value="RNA POLYMERASE III DNA DIRECTED , 39KD SUBUNIT-RELATED"/>
    <property type="match status" value="1"/>
</dbReference>
<feature type="compositionally biased region" description="Basic residues" evidence="6">
    <location>
        <begin position="377"/>
        <end position="391"/>
    </location>
</feature>
<keyword evidence="3" id="KW-0240">DNA-directed RNA polymerase</keyword>
<comment type="subcellular location">
    <subcellularLocation>
        <location evidence="1">Nucleus</location>
    </subcellularLocation>
</comment>
<dbReference type="InterPro" id="IPR036390">
    <property type="entry name" value="WH_DNA-bd_sf"/>
</dbReference>
<dbReference type="InterPro" id="IPR036388">
    <property type="entry name" value="WH-like_DNA-bd_sf"/>
</dbReference>
<evidence type="ECO:0000313" key="7">
    <source>
        <dbReference type="EMBL" id="KAK0540450.1"/>
    </source>
</evidence>
<dbReference type="SUPFAM" id="SSF46785">
    <property type="entry name" value="Winged helix' DNA-binding domain"/>
    <property type="match status" value="1"/>
</dbReference>
<evidence type="ECO:0000256" key="2">
    <source>
        <dbReference type="ARBA" id="ARBA00011038"/>
    </source>
</evidence>